<comment type="caution">
    <text evidence="2">The sequence shown here is derived from an EMBL/GenBank/DDBJ whole genome shotgun (WGS) entry which is preliminary data.</text>
</comment>
<reference evidence="2 3" key="1">
    <citation type="submission" date="2015-03" db="EMBL/GenBank/DDBJ databases">
        <title>Draft Genome Sequence of Burkholderia andropogonis type strain ICMP2807, isolated from Sorghum bicolor.</title>
        <authorList>
            <person name="Lopes-Santos L."/>
            <person name="Castro D.B."/>
            <person name="Ottoboni L.M."/>
            <person name="Park D."/>
            <person name="Weirc B.S."/>
            <person name="Destefano S.A."/>
        </authorList>
    </citation>
    <scope>NUCLEOTIDE SEQUENCE [LARGE SCALE GENOMIC DNA]</scope>
    <source>
        <strain evidence="2 3">ICMP2807</strain>
    </source>
</reference>
<keyword evidence="3" id="KW-1185">Reference proteome</keyword>
<feature type="transmembrane region" description="Helical" evidence="1">
    <location>
        <begin position="29"/>
        <end position="47"/>
    </location>
</feature>
<keyword evidence="1" id="KW-0472">Membrane</keyword>
<name>A0A0F5JVU6_9BURK</name>
<protein>
    <recommendedName>
        <fullName evidence="4">Holin</fullName>
    </recommendedName>
</protein>
<dbReference type="EMBL" id="LAQU01000032">
    <property type="protein sequence ID" value="KKB61790.1"/>
    <property type="molecule type" value="Genomic_DNA"/>
</dbReference>
<keyword evidence="1" id="KW-1133">Transmembrane helix</keyword>
<organism evidence="2 3">
    <name type="scientific">Robbsia andropogonis</name>
    <dbReference type="NCBI Taxonomy" id="28092"/>
    <lineage>
        <taxon>Bacteria</taxon>
        <taxon>Pseudomonadati</taxon>
        <taxon>Pseudomonadota</taxon>
        <taxon>Betaproteobacteria</taxon>
        <taxon>Burkholderiales</taxon>
        <taxon>Burkholderiaceae</taxon>
        <taxon>Robbsia</taxon>
    </lineage>
</organism>
<dbReference type="PATRIC" id="fig|28092.6.peg.5011"/>
<proteinExistence type="predicted"/>
<dbReference type="Proteomes" id="UP000033618">
    <property type="component" value="Unassembled WGS sequence"/>
</dbReference>
<keyword evidence="1" id="KW-0812">Transmembrane</keyword>
<evidence type="ECO:0000313" key="3">
    <source>
        <dbReference type="Proteomes" id="UP000033618"/>
    </source>
</evidence>
<evidence type="ECO:0000256" key="1">
    <source>
        <dbReference type="SAM" id="Phobius"/>
    </source>
</evidence>
<evidence type="ECO:0008006" key="4">
    <source>
        <dbReference type="Google" id="ProtNLM"/>
    </source>
</evidence>
<dbReference type="AlphaFoldDB" id="A0A0F5JVU6"/>
<accession>A0A0F5JVU6</accession>
<feature type="transmembrane region" description="Helical" evidence="1">
    <location>
        <begin position="59"/>
        <end position="79"/>
    </location>
</feature>
<evidence type="ECO:0000313" key="2">
    <source>
        <dbReference type="EMBL" id="KKB61790.1"/>
    </source>
</evidence>
<sequence length="91" mass="9594">MGWLGTLMIGAVIGWAGTWRGRAGATRHARWIVVLACALAAMVIKMAGNIVDVFDDGSIAEWLCSVGAAMLMLGVVQQLPAGRLRNKRGSA</sequence>
<gene>
    <name evidence="2" type="ORF">WM40_21290</name>
</gene>